<feature type="region of interest" description="Disordered" evidence="1">
    <location>
        <begin position="1"/>
        <end position="101"/>
    </location>
</feature>
<feature type="compositionally biased region" description="Low complexity" evidence="1">
    <location>
        <begin position="52"/>
        <end position="69"/>
    </location>
</feature>
<reference evidence="2" key="1">
    <citation type="submission" date="2023-08" db="EMBL/GenBank/DDBJ databases">
        <authorList>
            <person name="Alioto T."/>
            <person name="Alioto T."/>
            <person name="Gomez Garrido J."/>
        </authorList>
    </citation>
    <scope>NUCLEOTIDE SEQUENCE</scope>
</reference>
<proteinExistence type="predicted"/>
<dbReference type="EMBL" id="OX597817">
    <property type="protein sequence ID" value="CAI9721420.1"/>
    <property type="molecule type" value="Genomic_DNA"/>
</dbReference>
<evidence type="ECO:0000256" key="1">
    <source>
        <dbReference type="SAM" id="MobiDB-lite"/>
    </source>
</evidence>
<sequence length="183" mass="18707">METDKSLTCPKKEEVSSEKDVYDSNNGSSKSGDTGSDKSDKDSSNREGVKYSSSNGNINNGSNSSRDSNSGGGDRSNDSGVGGVSGGSGGGDDGSNSASSYNLTTTGCIKTSFAGAAASKELFTQSLEYKASKLGNAAKFLKIGGKWVGLKPPSEILANTARTLKYCGANLPGSSKLRETDLS</sequence>
<feature type="compositionally biased region" description="Low complexity" evidence="1">
    <location>
        <begin position="23"/>
        <end position="34"/>
    </location>
</feature>
<feature type="compositionally biased region" description="Gly residues" evidence="1">
    <location>
        <begin position="70"/>
        <end position="93"/>
    </location>
</feature>
<organism evidence="2 3">
    <name type="scientific">Octopus vulgaris</name>
    <name type="common">Common octopus</name>
    <dbReference type="NCBI Taxonomy" id="6645"/>
    <lineage>
        <taxon>Eukaryota</taxon>
        <taxon>Metazoa</taxon>
        <taxon>Spiralia</taxon>
        <taxon>Lophotrochozoa</taxon>
        <taxon>Mollusca</taxon>
        <taxon>Cephalopoda</taxon>
        <taxon>Coleoidea</taxon>
        <taxon>Octopodiformes</taxon>
        <taxon>Octopoda</taxon>
        <taxon>Incirrata</taxon>
        <taxon>Octopodidae</taxon>
        <taxon>Octopus</taxon>
    </lineage>
</organism>
<dbReference type="AlphaFoldDB" id="A0AA36ASD0"/>
<dbReference type="Proteomes" id="UP001162480">
    <property type="component" value="Chromosome 4"/>
</dbReference>
<feature type="compositionally biased region" description="Basic and acidic residues" evidence="1">
    <location>
        <begin position="35"/>
        <end position="49"/>
    </location>
</feature>
<feature type="compositionally biased region" description="Basic and acidic residues" evidence="1">
    <location>
        <begin position="10"/>
        <end position="22"/>
    </location>
</feature>
<evidence type="ECO:0000313" key="3">
    <source>
        <dbReference type="Proteomes" id="UP001162480"/>
    </source>
</evidence>
<gene>
    <name evidence="2" type="ORF">OCTVUL_1B009635</name>
</gene>
<name>A0AA36ASD0_OCTVU</name>
<protein>
    <submittedName>
        <fullName evidence="2">Uncharacterized protein</fullName>
    </submittedName>
</protein>
<accession>A0AA36ASD0</accession>
<evidence type="ECO:0000313" key="2">
    <source>
        <dbReference type="EMBL" id="CAI9721420.1"/>
    </source>
</evidence>
<keyword evidence="3" id="KW-1185">Reference proteome</keyword>